<keyword evidence="5" id="KW-0645">Protease</keyword>
<proteinExistence type="predicted"/>
<keyword evidence="3" id="KW-0732">Signal</keyword>
<gene>
    <name evidence="5" type="ORF">OM076_03155</name>
</gene>
<dbReference type="InterPro" id="IPR027268">
    <property type="entry name" value="Peptidase_M4/M1_CTD_sf"/>
</dbReference>
<organism evidence="5 6">
    <name type="scientific">Solirubrobacter ginsenosidimutans</name>
    <dbReference type="NCBI Taxonomy" id="490573"/>
    <lineage>
        <taxon>Bacteria</taxon>
        <taxon>Bacillati</taxon>
        <taxon>Actinomycetota</taxon>
        <taxon>Thermoleophilia</taxon>
        <taxon>Solirubrobacterales</taxon>
        <taxon>Solirubrobacteraceae</taxon>
        <taxon>Solirubrobacter</taxon>
    </lineage>
</organism>
<feature type="chain" id="PRO_5040829353" evidence="3">
    <location>
        <begin position="29"/>
        <end position="860"/>
    </location>
</feature>
<comment type="caution">
    <text evidence="5">The sequence shown here is derived from an EMBL/GenBank/DDBJ whole genome shotgun (WGS) entry which is preliminary data.</text>
</comment>
<feature type="binding site" evidence="2">
    <location>
        <position position="564"/>
    </location>
    <ligand>
        <name>Zn(2+)</name>
        <dbReference type="ChEBI" id="CHEBI:29105"/>
        <note>catalytic</note>
    </ligand>
</feature>
<evidence type="ECO:0000259" key="4">
    <source>
        <dbReference type="Pfam" id="PF01433"/>
    </source>
</evidence>
<feature type="domain" description="Peptidase M1 membrane alanine aminopeptidase" evidence="4">
    <location>
        <begin position="537"/>
        <end position="700"/>
    </location>
</feature>
<evidence type="ECO:0000256" key="2">
    <source>
        <dbReference type="PIRSR" id="PIRSR634015-3"/>
    </source>
</evidence>
<reference evidence="5" key="1">
    <citation type="submission" date="2022-10" db="EMBL/GenBank/DDBJ databases">
        <title>The WGS of Solirubrobacter ginsenosidimutans DSM 21036.</title>
        <authorList>
            <person name="Jiang Z."/>
        </authorList>
    </citation>
    <scope>NUCLEOTIDE SEQUENCE</scope>
    <source>
        <strain evidence="5">DSM 21036</strain>
    </source>
</reference>
<dbReference type="InterPro" id="IPR042097">
    <property type="entry name" value="Aminopeptidase_N-like_N_sf"/>
</dbReference>
<feature type="signal peptide" evidence="3">
    <location>
        <begin position="1"/>
        <end position="28"/>
    </location>
</feature>
<feature type="binding site" evidence="2">
    <location>
        <position position="541"/>
    </location>
    <ligand>
        <name>Zn(2+)</name>
        <dbReference type="ChEBI" id="CHEBI:29105"/>
        <note>catalytic</note>
    </ligand>
</feature>
<name>A0A9X3MN51_9ACTN</name>
<dbReference type="Pfam" id="PF01433">
    <property type="entry name" value="Peptidase_M1"/>
    <property type="match status" value="1"/>
</dbReference>
<keyword evidence="5" id="KW-0031">Aminopeptidase</keyword>
<dbReference type="Gene3D" id="1.10.390.10">
    <property type="entry name" value="Neutral Protease Domain 2"/>
    <property type="match status" value="1"/>
</dbReference>
<sequence length="860" mass="89192">MKHSKVRAGGVALVSVALAGLAASPALASPGVTVGSLSSLKSGAKAGTLHGQVVNRSAHAVNAKVTVRIQRTGAPAKFVGHTAVAVPANATADYSVAVKVPGGLSRGNYYLAACTPSGTGAGDLGCASSEKDVRIDGGTPVRGSAVRLPERSTGAKAAQAETCTPGGYTLAKPGERVYPEIGNTGYASLHSDVFINYDAMTNLFLPGTHVDLQQRSTQCLSTFSLDFDRHNSLSDGTSTSGPEMTVGSITVNGQPATFKFVQPTYPGDPNGQDDPDPLAHRTGLVQPINADNPNPPACAPTSSAAAAQNIPCGATKLVITPSAPIPSGTDFSVTVNYTGRPGVRPSPTGTEGWFRNATVGGEGAMVTSEPTGTEAWMPLNNHPSVKPTYDIYDTVTKGKLAIGPGRLVTSGDNAPDANFPAGSSSYHWKSSEPIANYLVENSVGNFDYSFRTGANDVVYFEAQDSAIAAARKVLNKNAMDQQEAITHFQEQFSGPFPFNSNGIVVALPRASFEEEMQTKIVFVGGTIGGNGTTPDVGTFAHENYHQWWGDNVAEGAPELMWYKEGQATTAQYFNTALIAANAAGGQGTAAGDAAFEASLVARFATNYNSTSTSFWNVAPSKSTSVTMNGNSNAYVRPGTAYLALRAILGKDNYNAVLHYIQTAYRGGSMTEENLEKEFHKYMPNQSIGCSNKLDAFFKQWFDTPYTGSPAAGNKPSITGPGLAGGGFYDANGGCSDYGTDVTAPAGGTVPATLSLTVGGPATFEAFTPGVAKDYTASTTANVISSAGDAALSVSDPGHLTNGTFSLPSALEVSFSKSTWTGPTANEAVTIGFKQHIGATDALRTGTYSKTLTFTLSTTTP</sequence>
<dbReference type="InterPro" id="IPR034015">
    <property type="entry name" value="M1_LTA4H"/>
</dbReference>
<keyword evidence="5" id="KW-0378">Hydrolase</keyword>
<accession>A0A9X3MN51</accession>
<feature type="active site" description="Proton acceptor" evidence="1">
    <location>
        <position position="542"/>
    </location>
</feature>
<dbReference type="Gene3D" id="2.60.40.1730">
    <property type="entry name" value="tricorn interacting facor f3 domain"/>
    <property type="match status" value="1"/>
</dbReference>
<evidence type="ECO:0000313" key="6">
    <source>
        <dbReference type="Proteomes" id="UP001149140"/>
    </source>
</evidence>
<dbReference type="GO" id="GO:0008270">
    <property type="term" value="F:zinc ion binding"/>
    <property type="evidence" value="ECO:0007669"/>
    <property type="project" value="InterPro"/>
</dbReference>
<evidence type="ECO:0000256" key="1">
    <source>
        <dbReference type="PIRSR" id="PIRSR634015-1"/>
    </source>
</evidence>
<keyword evidence="6" id="KW-1185">Reference proteome</keyword>
<dbReference type="RefSeq" id="WP_270037928.1">
    <property type="nucleotide sequence ID" value="NZ_JAPDOD010000002.1"/>
</dbReference>
<dbReference type="SUPFAM" id="SSF63737">
    <property type="entry name" value="Leukotriene A4 hydrolase N-terminal domain"/>
    <property type="match status" value="1"/>
</dbReference>
<protein>
    <submittedName>
        <fullName evidence="5">M1 family aminopeptidase</fullName>
    </submittedName>
</protein>
<dbReference type="AlphaFoldDB" id="A0A9X3MN51"/>
<dbReference type="InterPro" id="IPR014782">
    <property type="entry name" value="Peptidase_M1_dom"/>
</dbReference>
<dbReference type="EMBL" id="JAPDOD010000002">
    <property type="protein sequence ID" value="MDA0159252.1"/>
    <property type="molecule type" value="Genomic_DNA"/>
</dbReference>
<dbReference type="SUPFAM" id="SSF55486">
    <property type="entry name" value="Metalloproteases ('zincins'), catalytic domain"/>
    <property type="match status" value="1"/>
</dbReference>
<dbReference type="PANTHER" id="PTHR45726:SF3">
    <property type="entry name" value="LEUKOTRIENE A-4 HYDROLASE"/>
    <property type="match status" value="1"/>
</dbReference>
<evidence type="ECO:0000313" key="5">
    <source>
        <dbReference type="EMBL" id="MDA0159252.1"/>
    </source>
</evidence>
<feature type="binding site" evidence="2">
    <location>
        <position position="545"/>
    </location>
    <ligand>
        <name>Zn(2+)</name>
        <dbReference type="ChEBI" id="CHEBI:29105"/>
        <note>catalytic</note>
    </ligand>
</feature>
<dbReference type="PANTHER" id="PTHR45726">
    <property type="entry name" value="LEUKOTRIENE A-4 HYDROLASE"/>
    <property type="match status" value="1"/>
</dbReference>
<dbReference type="GO" id="GO:0008237">
    <property type="term" value="F:metallopeptidase activity"/>
    <property type="evidence" value="ECO:0007669"/>
    <property type="project" value="InterPro"/>
</dbReference>
<evidence type="ECO:0000256" key="3">
    <source>
        <dbReference type="SAM" id="SignalP"/>
    </source>
</evidence>
<dbReference type="Proteomes" id="UP001149140">
    <property type="component" value="Unassembled WGS sequence"/>
</dbReference>
<feature type="active site" description="Proton donor" evidence="1">
    <location>
        <position position="634"/>
    </location>
</feature>
<comment type="cofactor">
    <cofactor evidence="2">
        <name>Zn(2+)</name>
        <dbReference type="ChEBI" id="CHEBI:29105"/>
    </cofactor>
    <text evidence="2">Binds 1 zinc ion per subunit.</text>
</comment>
<keyword evidence="2" id="KW-0862">Zinc</keyword>
<keyword evidence="2" id="KW-0479">Metal-binding</keyword>
<dbReference type="GO" id="GO:0004177">
    <property type="term" value="F:aminopeptidase activity"/>
    <property type="evidence" value="ECO:0007669"/>
    <property type="project" value="UniProtKB-KW"/>
</dbReference>